<reference evidence="1 2" key="1">
    <citation type="submission" date="2019-03" db="EMBL/GenBank/DDBJ databases">
        <title>Genomic Encyclopedia of Type Strains, Phase IV (KMG-IV): sequencing the most valuable type-strain genomes for metagenomic binning, comparative biology and taxonomic classification.</title>
        <authorList>
            <person name="Goeker M."/>
        </authorList>
    </citation>
    <scope>NUCLEOTIDE SEQUENCE [LARGE SCALE GENOMIC DNA]</scope>
    <source>
        <strain evidence="1 2">DSM 23344</strain>
    </source>
</reference>
<gene>
    <name evidence="1" type="ORF">EV688_102160</name>
</gene>
<proteinExistence type="predicted"/>
<name>A0A4R2KV55_9GAMM</name>
<sequence length="373" mass="40762">MNNRFWTSFSLLFVIGLLSALVARQSFHLPFGSGFLTNVFKTDSTRQYSPDTARSLTQSATGSGTSNIALDHTANDAQACARPATKSRADTGIAVIYRWQDSDGVTHMADKAPVDAVASVFDISGSRRDFTYQIHGHGVALPMQFSGEIAAGSKRIFDIWHFLLGEERLRQVEITIRALEAEQFDALWAGRAPGAKPVNGFYEMSSNTAYVRYDSGMPRRAVATAFHEISHLITASHLGVTPPWLTEGLAEYAETMVVTDQTAAVSPNLAHLELLNSAKLPPLADFLAMDRTQWHGPQRHLHYAVAWSLAHHLMGSDVGRTALQALLREASDKFCQSFSASAVLASSYPGGLPRLESDWRVGIRTGAFGIHQT</sequence>
<dbReference type="EMBL" id="SLWX01000002">
    <property type="protein sequence ID" value="TCO77703.1"/>
    <property type="molecule type" value="Genomic_DNA"/>
</dbReference>
<dbReference type="RefSeq" id="WP_117314585.1">
    <property type="nucleotide sequence ID" value="NZ_QQSW01000001.1"/>
</dbReference>
<keyword evidence="2" id="KW-1185">Reference proteome</keyword>
<organism evidence="1 2">
    <name type="scientific">Chromatocurvus halotolerans</name>
    <dbReference type="NCBI Taxonomy" id="1132028"/>
    <lineage>
        <taxon>Bacteria</taxon>
        <taxon>Pseudomonadati</taxon>
        <taxon>Pseudomonadota</taxon>
        <taxon>Gammaproteobacteria</taxon>
        <taxon>Cellvibrionales</taxon>
        <taxon>Halieaceae</taxon>
        <taxon>Chromatocurvus</taxon>
    </lineage>
</organism>
<evidence type="ECO:0000313" key="1">
    <source>
        <dbReference type="EMBL" id="TCO77703.1"/>
    </source>
</evidence>
<dbReference type="AlphaFoldDB" id="A0A4R2KV55"/>
<dbReference type="Proteomes" id="UP000294980">
    <property type="component" value="Unassembled WGS sequence"/>
</dbReference>
<evidence type="ECO:0000313" key="2">
    <source>
        <dbReference type="Proteomes" id="UP000294980"/>
    </source>
</evidence>
<evidence type="ECO:0008006" key="3">
    <source>
        <dbReference type="Google" id="ProtNLM"/>
    </source>
</evidence>
<comment type="caution">
    <text evidence="1">The sequence shown here is derived from an EMBL/GenBank/DDBJ whole genome shotgun (WGS) entry which is preliminary data.</text>
</comment>
<accession>A0A4R2KV55</accession>
<protein>
    <recommendedName>
        <fullName evidence="3">DUF1570 domain-containing protein</fullName>
    </recommendedName>
</protein>
<dbReference type="OrthoDB" id="256673at2"/>